<dbReference type="SUPFAM" id="SSF46785">
    <property type="entry name" value="Winged helix' DNA-binding domain"/>
    <property type="match status" value="1"/>
</dbReference>
<organism evidence="5 6">
    <name type="scientific">Candidatus Avoscillospira avistercoris</name>
    <dbReference type="NCBI Taxonomy" id="2840707"/>
    <lineage>
        <taxon>Bacteria</taxon>
        <taxon>Bacillati</taxon>
        <taxon>Bacillota</taxon>
        <taxon>Clostridia</taxon>
        <taxon>Eubacteriales</taxon>
        <taxon>Oscillospiraceae</taxon>
        <taxon>Oscillospiraceae incertae sedis</taxon>
        <taxon>Candidatus Avoscillospira</taxon>
    </lineage>
</organism>
<dbReference type="InterPro" id="IPR018490">
    <property type="entry name" value="cNMP-bd_dom_sf"/>
</dbReference>
<dbReference type="Pfam" id="PF00027">
    <property type="entry name" value="cNMP_binding"/>
    <property type="match status" value="1"/>
</dbReference>
<protein>
    <submittedName>
        <fullName evidence="5">Crp/Fnr family transcriptional regulator</fullName>
    </submittedName>
</protein>
<dbReference type="Gene3D" id="2.60.120.10">
    <property type="entry name" value="Jelly Rolls"/>
    <property type="match status" value="1"/>
</dbReference>
<dbReference type="Pfam" id="PF13545">
    <property type="entry name" value="HTH_Crp_2"/>
    <property type="match status" value="1"/>
</dbReference>
<dbReference type="Proteomes" id="UP000886741">
    <property type="component" value="Unassembled WGS sequence"/>
</dbReference>
<evidence type="ECO:0000259" key="4">
    <source>
        <dbReference type="PROSITE" id="PS50042"/>
    </source>
</evidence>
<evidence type="ECO:0000256" key="2">
    <source>
        <dbReference type="ARBA" id="ARBA00023125"/>
    </source>
</evidence>
<sequence length="213" mass="23980">MREIQQKVHYAERLQPYDIDAADCRCLFFAAGETLIRQGEPVESLYFIVEGRVEALVLQGDGRRLALCYTAESGALGDVELMQESDGATATVAAQTDVVCLAYPYARARRQRDENLVFLRQVARDLSLKLTRSTDRLVSASLSPAREQVCRHLLQHRRGSRYWGTLTDIAAATGVSYRHIHRIIQKLCADGVVEKTPQGFYHLDVEHLAKFCP</sequence>
<keyword evidence="1" id="KW-0805">Transcription regulation</keyword>
<dbReference type="InterPro" id="IPR012318">
    <property type="entry name" value="HTH_CRP"/>
</dbReference>
<evidence type="ECO:0000313" key="6">
    <source>
        <dbReference type="Proteomes" id="UP000886741"/>
    </source>
</evidence>
<dbReference type="PANTHER" id="PTHR24567:SF26">
    <property type="entry name" value="REGULATORY PROTEIN YEIL"/>
    <property type="match status" value="1"/>
</dbReference>
<keyword evidence="2" id="KW-0238">DNA-binding</keyword>
<comment type="caution">
    <text evidence="5">The sequence shown here is derived from an EMBL/GenBank/DDBJ whole genome shotgun (WGS) entry which is preliminary data.</text>
</comment>
<dbReference type="InterPro" id="IPR014710">
    <property type="entry name" value="RmlC-like_jellyroll"/>
</dbReference>
<dbReference type="EMBL" id="DVJJ01000089">
    <property type="protein sequence ID" value="HIS64899.1"/>
    <property type="molecule type" value="Genomic_DNA"/>
</dbReference>
<dbReference type="InterPro" id="IPR050397">
    <property type="entry name" value="Env_Response_Regulators"/>
</dbReference>
<dbReference type="SMART" id="SM00100">
    <property type="entry name" value="cNMP"/>
    <property type="match status" value="1"/>
</dbReference>
<feature type="domain" description="Cyclic nucleotide-binding" evidence="4">
    <location>
        <begin position="29"/>
        <end position="110"/>
    </location>
</feature>
<accession>A0A9D1JU54</accession>
<dbReference type="GO" id="GO:0003677">
    <property type="term" value="F:DNA binding"/>
    <property type="evidence" value="ECO:0007669"/>
    <property type="project" value="UniProtKB-KW"/>
</dbReference>
<reference evidence="5" key="1">
    <citation type="submission" date="2020-10" db="EMBL/GenBank/DDBJ databases">
        <authorList>
            <person name="Gilroy R."/>
        </authorList>
    </citation>
    <scope>NUCLEOTIDE SEQUENCE</scope>
    <source>
        <strain evidence="5">ChiBcec16-1751</strain>
    </source>
</reference>
<dbReference type="GO" id="GO:0003700">
    <property type="term" value="F:DNA-binding transcription factor activity"/>
    <property type="evidence" value="ECO:0007669"/>
    <property type="project" value="TreeGrafter"/>
</dbReference>
<dbReference type="InterPro" id="IPR036390">
    <property type="entry name" value="WH_DNA-bd_sf"/>
</dbReference>
<dbReference type="GO" id="GO:0005829">
    <property type="term" value="C:cytosol"/>
    <property type="evidence" value="ECO:0007669"/>
    <property type="project" value="TreeGrafter"/>
</dbReference>
<dbReference type="SUPFAM" id="SSF51206">
    <property type="entry name" value="cAMP-binding domain-like"/>
    <property type="match status" value="1"/>
</dbReference>
<dbReference type="InterPro" id="IPR000595">
    <property type="entry name" value="cNMP-bd_dom"/>
</dbReference>
<name>A0A9D1JU54_9FIRM</name>
<dbReference type="PANTHER" id="PTHR24567">
    <property type="entry name" value="CRP FAMILY TRANSCRIPTIONAL REGULATORY PROTEIN"/>
    <property type="match status" value="1"/>
</dbReference>
<evidence type="ECO:0000256" key="3">
    <source>
        <dbReference type="ARBA" id="ARBA00023163"/>
    </source>
</evidence>
<gene>
    <name evidence="5" type="ORF">IAA83_05965</name>
</gene>
<evidence type="ECO:0000313" key="5">
    <source>
        <dbReference type="EMBL" id="HIS64899.1"/>
    </source>
</evidence>
<dbReference type="PROSITE" id="PS50042">
    <property type="entry name" value="CNMP_BINDING_3"/>
    <property type="match status" value="1"/>
</dbReference>
<evidence type="ECO:0000256" key="1">
    <source>
        <dbReference type="ARBA" id="ARBA00023015"/>
    </source>
</evidence>
<proteinExistence type="predicted"/>
<keyword evidence="3" id="KW-0804">Transcription</keyword>
<reference evidence="5" key="2">
    <citation type="journal article" date="2021" name="PeerJ">
        <title>Extensive microbial diversity within the chicken gut microbiome revealed by metagenomics and culture.</title>
        <authorList>
            <person name="Gilroy R."/>
            <person name="Ravi A."/>
            <person name="Getino M."/>
            <person name="Pursley I."/>
            <person name="Horton D.L."/>
            <person name="Alikhan N.F."/>
            <person name="Baker D."/>
            <person name="Gharbi K."/>
            <person name="Hall N."/>
            <person name="Watson M."/>
            <person name="Adriaenssens E.M."/>
            <person name="Foster-Nyarko E."/>
            <person name="Jarju S."/>
            <person name="Secka A."/>
            <person name="Antonio M."/>
            <person name="Oren A."/>
            <person name="Chaudhuri R.R."/>
            <person name="La Ragione R."/>
            <person name="Hildebrand F."/>
            <person name="Pallen M.J."/>
        </authorList>
    </citation>
    <scope>NUCLEOTIDE SEQUENCE</scope>
    <source>
        <strain evidence="5">ChiBcec16-1751</strain>
    </source>
</reference>
<dbReference type="AlphaFoldDB" id="A0A9D1JU54"/>
<dbReference type="CDD" id="cd00038">
    <property type="entry name" value="CAP_ED"/>
    <property type="match status" value="1"/>
</dbReference>